<dbReference type="SUPFAM" id="SSF81383">
    <property type="entry name" value="F-box domain"/>
    <property type="match status" value="1"/>
</dbReference>
<accession>A0AAV1BXU3</accession>
<dbReference type="Proteomes" id="UP001161247">
    <property type="component" value="Unassembled WGS sequence"/>
</dbReference>
<keyword evidence="3" id="KW-1185">Reference proteome</keyword>
<dbReference type="Pfam" id="PF07734">
    <property type="entry name" value="FBA_1"/>
    <property type="match status" value="1"/>
</dbReference>
<evidence type="ECO:0000259" key="1">
    <source>
        <dbReference type="PROSITE" id="PS50181"/>
    </source>
</evidence>
<dbReference type="Pfam" id="PF12937">
    <property type="entry name" value="F-box-like"/>
    <property type="match status" value="1"/>
</dbReference>
<gene>
    <name evidence="2" type="ORF">OLC1_LOCUS24834</name>
</gene>
<sequence>MVTVEQLPDDMVENIFSRLPSESVVQCELVCKNWRLLAWSSLFLRLHLQRAKSTPIIYATFYTPCEPLRKETLCLYDDDHPEVEWKIKNVRLWMETMANGSSSLYNFRTLHSSCGGFLLFVDTTGQRLHLVNPLTDQRDTIYCPNHPGFVCGFFYHLRTNEFKVLYAKESSGDVNESSLSYCIYTFGAAKEWRTLEAVPPFPYAPSRSRSTPATCNGNLHWIVSQFREGGSANTPPSCSFKILTFEMDAERFSWLSYPGDECKHDKACQLELMSLLVVKEDEDEQLAFCKVDSSGLTIDIWILENYATKHWVKKWRVDLGCAIPGSRDLMHRVEALQIYKEELWLDCRELGVFVVYHLQKNTVRILGEPFKSRMDQIAGLSCLEYNHHKCVPYVRTHLPLVFESTL</sequence>
<proteinExistence type="predicted"/>
<organism evidence="2 3">
    <name type="scientific">Oldenlandia corymbosa var. corymbosa</name>
    <dbReference type="NCBI Taxonomy" id="529605"/>
    <lineage>
        <taxon>Eukaryota</taxon>
        <taxon>Viridiplantae</taxon>
        <taxon>Streptophyta</taxon>
        <taxon>Embryophyta</taxon>
        <taxon>Tracheophyta</taxon>
        <taxon>Spermatophyta</taxon>
        <taxon>Magnoliopsida</taxon>
        <taxon>eudicotyledons</taxon>
        <taxon>Gunneridae</taxon>
        <taxon>Pentapetalae</taxon>
        <taxon>asterids</taxon>
        <taxon>lamiids</taxon>
        <taxon>Gentianales</taxon>
        <taxon>Rubiaceae</taxon>
        <taxon>Rubioideae</taxon>
        <taxon>Spermacoceae</taxon>
        <taxon>Hedyotis-Oldenlandia complex</taxon>
        <taxon>Oldenlandia</taxon>
    </lineage>
</organism>
<feature type="domain" description="F-box" evidence="1">
    <location>
        <begin position="1"/>
        <end position="46"/>
    </location>
</feature>
<dbReference type="InterPro" id="IPR017451">
    <property type="entry name" value="F-box-assoc_interact_dom"/>
</dbReference>
<evidence type="ECO:0000313" key="2">
    <source>
        <dbReference type="EMBL" id="CAI9086852.1"/>
    </source>
</evidence>
<dbReference type="InterPro" id="IPR050796">
    <property type="entry name" value="SCF_F-box_component"/>
</dbReference>
<dbReference type="PANTHER" id="PTHR31672:SF11">
    <property type="entry name" value="F-BOX PROTEIN CPR1-LIKE ISOFORM X2"/>
    <property type="match status" value="1"/>
</dbReference>
<dbReference type="PANTHER" id="PTHR31672">
    <property type="entry name" value="BNACNNG10540D PROTEIN"/>
    <property type="match status" value="1"/>
</dbReference>
<protein>
    <submittedName>
        <fullName evidence="2">OLC1v1020771C1</fullName>
    </submittedName>
</protein>
<name>A0AAV1BXU3_OLDCO</name>
<dbReference type="InterPro" id="IPR006527">
    <property type="entry name" value="F-box-assoc_dom_typ1"/>
</dbReference>
<evidence type="ECO:0000313" key="3">
    <source>
        <dbReference type="Proteomes" id="UP001161247"/>
    </source>
</evidence>
<dbReference type="PROSITE" id="PS50181">
    <property type="entry name" value="FBOX"/>
    <property type="match status" value="1"/>
</dbReference>
<dbReference type="SMART" id="SM00256">
    <property type="entry name" value="FBOX"/>
    <property type="match status" value="1"/>
</dbReference>
<dbReference type="EMBL" id="CATKSE010000001">
    <property type="protein sequence ID" value="CAI9086852.1"/>
    <property type="molecule type" value="Genomic_DNA"/>
</dbReference>
<dbReference type="AlphaFoldDB" id="A0AAV1BXU3"/>
<dbReference type="InterPro" id="IPR001810">
    <property type="entry name" value="F-box_dom"/>
</dbReference>
<dbReference type="NCBIfam" id="TIGR01640">
    <property type="entry name" value="F_box_assoc_1"/>
    <property type="match status" value="1"/>
</dbReference>
<dbReference type="InterPro" id="IPR036047">
    <property type="entry name" value="F-box-like_dom_sf"/>
</dbReference>
<comment type="caution">
    <text evidence="2">The sequence shown here is derived from an EMBL/GenBank/DDBJ whole genome shotgun (WGS) entry which is preliminary data.</text>
</comment>
<dbReference type="Gene3D" id="1.20.1280.50">
    <property type="match status" value="1"/>
</dbReference>
<reference evidence="2" key="1">
    <citation type="submission" date="2023-03" db="EMBL/GenBank/DDBJ databases">
        <authorList>
            <person name="Julca I."/>
        </authorList>
    </citation>
    <scope>NUCLEOTIDE SEQUENCE</scope>
</reference>